<protein>
    <recommendedName>
        <fullName evidence="5">DUF1232 domain-containing protein</fullName>
    </recommendedName>
</protein>
<organism evidence="6 7">
    <name type="scientific">Dyadobacter linearis</name>
    <dbReference type="NCBI Taxonomy" id="2823330"/>
    <lineage>
        <taxon>Bacteria</taxon>
        <taxon>Pseudomonadati</taxon>
        <taxon>Bacteroidota</taxon>
        <taxon>Cytophagia</taxon>
        <taxon>Cytophagales</taxon>
        <taxon>Spirosomataceae</taxon>
        <taxon>Dyadobacter</taxon>
    </lineage>
</organism>
<evidence type="ECO:0000256" key="4">
    <source>
        <dbReference type="ARBA" id="ARBA00023136"/>
    </source>
</evidence>
<accession>A0ABM8URL1</accession>
<feature type="domain" description="DUF1232" evidence="5">
    <location>
        <begin position="106"/>
        <end position="140"/>
    </location>
</feature>
<name>A0ABM8URL1_9BACT</name>
<keyword evidence="4" id="KW-0472">Membrane</keyword>
<keyword evidence="2" id="KW-0812">Transmembrane</keyword>
<gene>
    <name evidence="6" type="ORF">DYBT9623_02777</name>
</gene>
<sequence length="165" mass="18764">MQFFTYFDSYIATTNHFFLLNITNDQPMISRILQSIFFKSATGKAGRYAKNSGRLFQLAKEVVGKLQRVGVKGNLSEFQNSVQLLIRMVRAYASGQYRHLPWKSLLSVVAVLIYFVSPLDLIPDFLPFVGVTDDIALVVWLMKTLSDDISKFGAWEKQEKTINIG</sequence>
<comment type="subcellular location">
    <subcellularLocation>
        <location evidence="1">Endomembrane system</location>
        <topology evidence="1">Multi-pass membrane protein</topology>
    </subcellularLocation>
</comment>
<comment type="caution">
    <text evidence="6">The sequence shown here is derived from an EMBL/GenBank/DDBJ whole genome shotgun (WGS) entry which is preliminary data.</text>
</comment>
<dbReference type="EMBL" id="CAJRAU010000003">
    <property type="protein sequence ID" value="CAG5070037.1"/>
    <property type="molecule type" value="Genomic_DNA"/>
</dbReference>
<proteinExistence type="predicted"/>
<dbReference type="Proteomes" id="UP000679725">
    <property type="component" value="Unassembled WGS sequence"/>
</dbReference>
<evidence type="ECO:0000256" key="3">
    <source>
        <dbReference type="ARBA" id="ARBA00022989"/>
    </source>
</evidence>
<evidence type="ECO:0000259" key="5">
    <source>
        <dbReference type="Pfam" id="PF06803"/>
    </source>
</evidence>
<dbReference type="Pfam" id="PF06803">
    <property type="entry name" value="DUF1232"/>
    <property type="match status" value="1"/>
</dbReference>
<evidence type="ECO:0000256" key="2">
    <source>
        <dbReference type="ARBA" id="ARBA00022692"/>
    </source>
</evidence>
<evidence type="ECO:0000313" key="7">
    <source>
        <dbReference type="Proteomes" id="UP000679725"/>
    </source>
</evidence>
<keyword evidence="3" id="KW-1133">Transmembrane helix</keyword>
<evidence type="ECO:0000256" key="1">
    <source>
        <dbReference type="ARBA" id="ARBA00004127"/>
    </source>
</evidence>
<reference evidence="6 7" key="1">
    <citation type="submission" date="2021-04" db="EMBL/GenBank/DDBJ databases">
        <authorList>
            <person name="Rodrigo-Torres L."/>
            <person name="Arahal R. D."/>
            <person name="Lucena T."/>
        </authorList>
    </citation>
    <scope>NUCLEOTIDE SEQUENCE [LARGE SCALE GENOMIC DNA]</scope>
    <source>
        <strain evidence="6 7">CECT 9623</strain>
    </source>
</reference>
<keyword evidence="7" id="KW-1185">Reference proteome</keyword>
<evidence type="ECO:0000313" key="6">
    <source>
        <dbReference type="EMBL" id="CAG5070037.1"/>
    </source>
</evidence>
<dbReference type="InterPro" id="IPR010652">
    <property type="entry name" value="DUF1232"/>
</dbReference>